<reference evidence="1" key="1">
    <citation type="journal article" date="2015" name="Nature">
        <title>Complex archaea that bridge the gap between prokaryotes and eukaryotes.</title>
        <authorList>
            <person name="Spang A."/>
            <person name="Saw J.H."/>
            <person name="Jorgensen S.L."/>
            <person name="Zaremba-Niedzwiedzka K."/>
            <person name="Martijn J."/>
            <person name="Lind A.E."/>
            <person name="van Eijk R."/>
            <person name="Schleper C."/>
            <person name="Guy L."/>
            <person name="Ettema T.J."/>
        </authorList>
    </citation>
    <scope>NUCLEOTIDE SEQUENCE</scope>
</reference>
<gene>
    <name evidence="1" type="ORF">LCGC14_1774730</name>
</gene>
<comment type="caution">
    <text evidence="1">The sequence shown here is derived from an EMBL/GenBank/DDBJ whole genome shotgun (WGS) entry which is preliminary data.</text>
</comment>
<dbReference type="EMBL" id="LAZR01016686">
    <property type="protein sequence ID" value="KKM03410.1"/>
    <property type="molecule type" value="Genomic_DNA"/>
</dbReference>
<feature type="non-terminal residue" evidence="1">
    <location>
        <position position="430"/>
    </location>
</feature>
<accession>A0A0F9GX64</accession>
<proteinExistence type="predicted"/>
<name>A0A0F9GX64_9ZZZZ</name>
<organism evidence="1">
    <name type="scientific">marine sediment metagenome</name>
    <dbReference type="NCBI Taxonomy" id="412755"/>
    <lineage>
        <taxon>unclassified sequences</taxon>
        <taxon>metagenomes</taxon>
        <taxon>ecological metagenomes</taxon>
    </lineage>
</organism>
<protein>
    <submittedName>
        <fullName evidence="1">Uncharacterized protein</fullName>
    </submittedName>
</protein>
<evidence type="ECO:0000313" key="1">
    <source>
        <dbReference type="EMBL" id="KKM03410.1"/>
    </source>
</evidence>
<dbReference type="AlphaFoldDB" id="A0A0F9GX64"/>
<sequence length="430" mass="47567">MQLQIATACVLLAGIAAVASAAEAPGVVNPHLKTDRSVDFRTIDSIIASVVKGEMTDEQKVLAIFHVVRRNFVHGPTPRHLAYDFHKVQHVLGTGACLSMTTPLQVIYKRMGYKCQSWVHDGHHMMQVHYGGGWHCIDPHMNFYCYDRSTPRKIASLEQLQNDRTLAFDAVKEGRAGLGYLLCGDSPKWFAGKQGRWALERGGRWPKMKIDEPFGGITLRRGETYVRTWRPGKYWYTKGWLAKDKSGPFHHCRTGDRKDVANWPLYEPHVWKGRKGTVYRHWGVGKLIYKPSLAGDRYADAVVGKGGLAARELNGRTALAQADANVPGEVIFSVNCPYVITAGELRIVQAGGGTVVAAVSIDKGKTWKDVVLDGGGQARSATFVEQVNGSFEGYQLKLTLTGGAAMAQFELVSHFQLNRFSLPYLVPGKN</sequence>